<comment type="caution">
    <text evidence="3">The sequence shown here is derived from an EMBL/GenBank/DDBJ whole genome shotgun (WGS) entry which is preliminary data.</text>
</comment>
<gene>
    <name evidence="3" type="ORF">KI387_021346</name>
</gene>
<dbReference type="OMA" id="SSWFEMD"/>
<dbReference type="AlphaFoldDB" id="A0AA38GDP0"/>
<sequence>MPRKENSLPGKWDLFKASPFKAQIVSIHTGSMDENQWYEMNFPEAEALVLLFSASEYFVPPFLKSMKKLKFLMVYNYGSKRATMEGVDSLSSLTQLKSVRLEKLIAPSFQKQSKILQNLKKLSLSLCEGFGDFSTFNNTELQEFSLDHCRDLEELPPSVCNMPSARVWSITNCHLVQKLPYDLGNLTSLRMLKLSALPGLKELPASIGKLFQLEYLDISVCESLKELPEEIGQLKKLREFDMRECSRLKRLPRSVCGLSSLKHVFCDDMIGKQWLRAKGFSIPELRVDIVEAQFSLDWLDD</sequence>
<accession>A0AA38GDP0</accession>
<dbReference type="Gene3D" id="3.80.10.10">
    <property type="entry name" value="Ribonuclease Inhibitor"/>
    <property type="match status" value="1"/>
</dbReference>
<dbReference type="Pfam" id="PF23598">
    <property type="entry name" value="LRR_14"/>
    <property type="match status" value="1"/>
</dbReference>
<dbReference type="PANTHER" id="PTHR36766:SF30">
    <property type="entry name" value="TIR-NBS TYPE DISEASE RESISTANCE PROTEIN-RELATED"/>
    <property type="match status" value="1"/>
</dbReference>
<dbReference type="Proteomes" id="UP000824469">
    <property type="component" value="Unassembled WGS sequence"/>
</dbReference>
<dbReference type="EMBL" id="JAHRHJ020000004">
    <property type="protein sequence ID" value="KAH9319577.1"/>
    <property type="molecule type" value="Genomic_DNA"/>
</dbReference>
<feature type="domain" description="Disease resistance R13L4/SHOC-2-like LRR" evidence="2">
    <location>
        <begin position="206"/>
        <end position="268"/>
    </location>
</feature>
<keyword evidence="1" id="KW-0677">Repeat</keyword>
<reference evidence="3 4" key="1">
    <citation type="journal article" date="2021" name="Nat. Plants">
        <title>The Taxus genome provides insights into paclitaxel biosynthesis.</title>
        <authorList>
            <person name="Xiong X."/>
            <person name="Gou J."/>
            <person name="Liao Q."/>
            <person name="Li Y."/>
            <person name="Zhou Q."/>
            <person name="Bi G."/>
            <person name="Li C."/>
            <person name="Du R."/>
            <person name="Wang X."/>
            <person name="Sun T."/>
            <person name="Guo L."/>
            <person name="Liang H."/>
            <person name="Lu P."/>
            <person name="Wu Y."/>
            <person name="Zhang Z."/>
            <person name="Ro D.K."/>
            <person name="Shang Y."/>
            <person name="Huang S."/>
            <person name="Yan J."/>
        </authorList>
    </citation>
    <scope>NUCLEOTIDE SEQUENCE [LARGE SCALE GENOMIC DNA]</scope>
    <source>
        <strain evidence="3">Ta-2019</strain>
    </source>
</reference>
<dbReference type="SUPFAM" id="SSF52047">
    <property type="entry name" value="RNI-like"/>
    <property type="match status" value="1"/>
</dbReference>
<name>A0AA38GDP0_TAXCH</name>
<protein>
    <recommendedName>
        <fullName evidence="2">Disease resistance R13L4/SHOC-2-like LRR domain-containing protein</fullName>
    </recommendedName>
</protein>
<evidence type="ECO:0000313" key="3">
    <source>
        <dbReference type="EMBL" id="KAH9319577.1"/>
    </source>
</evidence>
<keyword evidence="4" id="KW-1185">Reference proteome</keyword>
<organism evidence="3 4">
    <name type="scientific">Taxus chinensis</name>
    <name type="common">Chinese yew</name>
    <name type="synonym">Taxus wallichiana var. chinensis</name>
    <dbReference type="NCBI Taxonomy" id="29808"/>
    <lineage>
        <taxon>Eukaryota</taxon>
        <taxon>Viridiplantae</taxon>
        <taxon>Streptophyta</taxon>
        <taxon>Embryophyta</taxon>
        <taxon>Tracheophyta</taxon>
        <taxon>Spermatophyta</taxon>
        <taxon>Pinopsida</taxon>
        <taxon>Pinidae</taxon>
        <taxon>Conifers II</taxon>
        <taxon>Cupressales</taxon>
        <taxon>Taxaceae</taxon>
        <taxon>Taxus</taxon>
    </lineage>
</organism>
<evidence type="ECO:0000313" key="4">
    <source>
        <dbReference type="Proteomes" id="UP000824469"/>
    </source>
</evidence>
<dbReference type="PANTHER" id="PTHR36766">
    <property type="entry name" value="PLANT BROAD-SPECTRUM MILDEW RESISTANCE PROTEIN RPW8"/>
    <property type="match status" value="1"/>
</dbReference>
<evidence type="ECO:0000259" key="2">
    <source>
        <dbReference type="Pfam" id="PF23598"/>
    </source>
</evidence>
<dbReference type="InterPro" id="IPR055414">
    <property type="entry name" value="LRR_R13L4/SHOC2-like"/>
</dbReference>
<evidence type="ECO:0000256" key="1">
    <source>
        <dbReference type="ARBA" id="ARBA00022737"/>
    </source>
</evidence>
<dbReference type="InterPro" id="IPR032675">
    <property type="entry name" value="LRR_dom_sf"/>
</dbReference>
<proteinExistence type="predicted"/>